<sequence>MAANVAYDGTHADLGMGSRTSFLNSNADLSLFDSDDMFSFTPVNETATAPSTVSPKDVFMESMSSVPSSSAFPELTPGSEMLATPDTSPWFTDNLTTGGDNYSFPLFPDAGNDDFGDLTSFTPSTKRSDSSTLQVVIAEAQETRKASSASMSPMVSALKHTSSAGIRKRQKPLPAIVVDSTDPIALKRARNTAAARKSRERKEAHRDSLESRIAELEALLEQRDAEIATLKAQTSAKDPYGLSELSSLDAFNNTN</sequence>
<feature type="domain" description="BZIP" evidence="2">
    <location>
        <begin position="187"/>
        <end position="233"/>
    </location>
</feature>
<name>A0ABR3PL07_9PEZI</name>
<proteinExistence type="predicted"/>
<protein>
    <recommendedName>
        <fullName evidence="2">BZIP domain-containing protein</fullName>
    </recommendedName>
</protein>
<reference evidence="3 4" key="1">
    <citation type="submission" date="2024-07" db="EMBL/GenBank/DDBJ databases">
        <title>Draft sequence of the Neodothiora populina.</title>
        <authorList>
            <person name="Drown D.D."/>
            <person name="Schuette U.S."/>
            <person name="Buechlein A.B."/>
            <person name="Rusch D.R."/>
            <person name="Winton L.W."/>
            <person name="Adams G.A."/>
        </authorList>
    </citation>
    <scope>NUCLEOTIDE SEQUENCE [LARGE SCALE GENOMIC DNA]</scope>
    <source>
        <strain evidence="3 4">CPC 39397</strain>
    </source>
</reference>
<evidence type="ECO:0000259" key="2">
    <source>
        <dbReference type="PROSITE" id="PS50217"/>
    </source>
</evidence>
<evidence type="ECO:0000313" key="3">
    <source>
        <dbReference type="EMBL" id="KAL1306698.1"/>
    </source>
</evidence>
<evidence type="ECO:0000313" key="4">
    <source>
        <dbReference type="Proteomes" id="UP001562354"/>
    </source>
</evidence>
<dbReference type="Gene3D" id="3.30.160.60">
    <property type="entry name" value="Classic Zinc Finger"/>
    <property type="match status" value="1"/>
</dbReference>
<gene>
    <name evidence="3" type="ORF">AAFC00_005368</name>
</gene>
<dbReference type="CDD" id="cd12193">
    <property type="entry name" value="bZIP_GCN4"/>
    <property type="match status" value="1"/>
</dbReference>
<dbReference type="RefSeq" id="XP_069202970.1">
    <property type="nucleotide sequence ID" value="XM_069345143.1"/>
</dbReference>
<dbReference type="EMBL" id="JBFMKM010000004">
    <property type="protein sequence ID" value="KAL1306698.1"/>
    <property type="molecule type" value="Genomic_DNA"/>
</dbReference>
<comment type="caution">
    <text evidence="3">The sequence shown here is derived from an EMBL/GenBank/DDBJ whole genome shotgun (WGS) entry which is preliminary data.</text>
</comment>
<evidence type="ECO:0000256" key="1">
    <source>
        <dbReference type="SAM" id="Coils"/>
    </source>
</evidence>
<organism evidence="3 4">
    <name type="scientific">Neodothiora populina</name>
    <dbReference type="NCBI Taxonomy" id="2781224"/>
    <lineage>
        <taxon>Eukaryota</taxon>
        <taxon>Fungi</taxon>
        <taxon>Dikarya</taxon>
        <taxon>Ascomycota</taxon>
        <taxon>Pezizomycotina</taxon>
        <taxon>Dothideomycetes</taxon>
        <taxon>Dothideomycetidae</taxon>
        <taxon>Dothideales</taxon>
        <taxon>Dothioraceae</taxon>
        <taxon>Neodothiora</taxon>
    </lineage>
</organism>
<dbReference type="GeneID" id="95979067"/>
<dbReference type="PROSITE" id="PS00036">
    <property type="entry name" value="BZIP_BASIC"/>
    <property type="match status" value="1"/>
</dbReference>
<feature type="coiled-coil region" evidence="1">
    <location>
        <begin position="199"/>
        <end position="233"/>
    </location>
</feature>
<dbReference type="InterPro" id="IPR004827">
    <property type="entry name" value="bZIP"/>
</dbReference>
<accession>A0ABR3PL07</accession>
<keyword evidence="1" id="KW-0175">Coiled coil</keyword>
<keyword evidence="4" id="KW-1185">Reference proteome</keyword>
<dbReference type="PROSITE" id="PS50217">
    <property type="entry name" value="BZIP"/>
    <property type="match status" value="1"/>
</dbReference>
<dbReference type="SUPFAM" id="SSF57959">
    <property type="entry name" value="Leucine zipper domain"/>
    <property type="match status" value="1"/>
</dbReference>
<dbReference type="InterPro" id="IPR046347">
    <property type="entry name" value="bZIP_sf"/>
</dbReference>
<dbReference type="Proteomes" id="UP001562354">
    <property type="component" value="Unassembled WGS sequence"/>
</dbReference>
<dbReference type="Pfam" id="PF07716">
    <property type="entry name" value="bZIP_2"/>
    <property type="match status" value="1"/>
</dbReference>
<dbReference type="SMART" id="SM00338">
    <property type="entry name" value="BRLZ"/>
    <property type="match status" value="1"/>
</dbReference>